<organism evidence="2 3">
    <name type="scientific">Dryococelus australis</name>
    <dbReference type="NCBI Taxonomy" id="614101"/>
    <lineage>
        <taxon>Eukaryota</taxon>
        <taxon>Metazoa</taxon>
        <taxon>Ecdysozoa</taxon>
        <taxon>Arthropoda</taxon>
        <taxon>Hexapoda</taxon>
        <taxon>Insecta</taxon>
        <taxon>Pterygota</taxon>
        <taxon>Neoptera</taxon>
        <taxon>Polyneoptera</taxon>
        <taxon>Phasmatodea</taxon>
        <taxon>Verophasmatodea</taxon>
        <taxon>Anareolatae</taxon>
        <taxon>Phasmatidae</taxon>
        <taxon>Eurycanthinae</taxon>
        <taxon>Dryococelus</taxon>
    </lineage>
</organism>
<feature type="region of interest" description="Disordered" evidence="1">
    <location>
        <begin position="17"/>
        <end position="56"/>
    </location>
</feature>
<sequence length="115" mass="12416">MKGRGKWEIPEETRLQVASSGTIPTCENPGATPPGIKPGSQRFEARSLTTTPPRPHEYTCLGLQPSFLLGPAYNSPLEIKGVMLAPSNLDHRTVTTQKNGNHHRAVTLCGTSKVV</sequence>
<accession>A0ABQ9GIM2</accession>
<evidence type="ECO:0000313" key="3">
    <source>
        <dbReference type="Proteomes" id="UP001159363"/>
    </source>
</evidence>
<name>A0ABQ9GIM2_9NEOP</name>
<gene>
    <name evidence="2" type="ORF">PR048_028215</name>
</gene>
<comment type="caution">
    <text evidence="2">The sequence shown here is derived from an EMBL/GenBank/DDBJ whole genome shotgun (WGS) entry which is preliminary data.</text>
</comment>
<evidence type="ECO:0000313" key="2">
    <source>
        <dbReference type="EMBL" id="KAJ8871875.1"/>
    </source>
</evidence>
<protein>
    <submittedName>
        <fullName evidence="2">Uncharacterized protein</fullName>
    </submittedName>
</protein>
<dbReference type="EMBL" id="JARBHB010000012">
    <property type="protein sequence ID" value="KAJ8871875.1"/>
    <property type="molecule type" value="Genomic_DNA"/>
</dbReference>
<keyword evidence="3" id="KW-1185">Reference proteome</keyword>
<reference evidence="2 3" key="1">
    <citation type="submission" date="2023-02" db="EMBL/GenBank/DDBJ databases">
        <title>LHISI_Scaffold_Assembly.</title>
        <authorList>
            <person name="Stuart O.P."/>
            <person name="Cleave R."/>
            <person name="Magrath M.J.L."/>
            <person name="Mikheyev A.S."/>
        </authorList>
    </citation>
    <scope>NUCLEOTIDE SEQUENCE [LARGE SCALE GENOMIC DNA]</scope>
    <source>
        <strain evidence="2">Daus_M_001</strain>
        <tissue evidence="2">Leg muscle</tissue>
    </source>
</reference>
<dbReference type="Proteomes" id="UP001159363">
    <property type="component" value="Chromosome 11"/>
</dbReference>
<proteinExistence type="predicted"/>
<evidence type="ECO:0000256" key="1">
    <source>
        <dbReference type="SAM" id="MobiDB-lite"/>
    </source>
</evidence>